<comment type="caution">
    <text evidence="2">The sequence shown here is derived from an EMBL/GenBank/DDBJ whole genome shotgun (WGS) entry which is preliminary data.</text>
</comment>
<accession>A0A9P6DA77</accession>
<protein>
    <submittedName>
        <fullName evidence="2">Uncharacterized protein</fullName>
    </submittedName>
</protein>
<feature type="compositionally biased region" description="Polar residues" evidence="1">
    <location>
        <begin position="19"/>
        <end position="29"/>
    </location>
</feature>
<feature type="region of interest" description="Disordered" evidence="1">
    <location>
        <begin position="1"/>
        <end position="31"/>
    </location>
</feature>
<feature type="compositionally biased region" description="Polar residues" evidence="1">
    <location>
        <begin position="1"/>
        <end position="10"/>
    </location>
</feature>
<gene>
    <name evidence="2" type="ORF">BDN71DRAFT_1445214</name>
</gene>
<reference evidence="2" key="1">
    <citation type="submission" date="2020-11" db="EMBL/GenBank/DDBJ databases">
        <authorList>
            <consortium name="DOE Joint Genome Institute"/>
            <person name="Ahrendt S."/>
            <person name="Riley R."/>
            <person name="Andreopoulos W."/>
            <person name="Labutti K."/>
            <person name="Pangilinan J."/>
            <person name="Ruiz-Duenas F.J."/>
            <person name="Barrasa J.M."/>
            <person name="Sanchez-Garcia M."/>
            <person name="Camarero S."/>
            <person name="Miyauchi S."/>
            <person name="Serrano A."/>
            <person name="Linde D."/>
            <person name="Babiker R."/>
            <person name="Drula E."/>
            <person name="Ayuso-Fernandez I."/>
            <person name="Pacheco R."/>
            <person name="Padilla G."/>
            <person name="Ferreira P."/>
            <person name="Barriuso J."/>
            <person name="Kellner H."/>
            <person name="Castanera R."/>
            <person name="Alfaro M."/>
            <person name="Ramirez L."/>
            <person name="Pisabarro A.G."/>
            <person name="Kuo A."/>
            <person name="Tritt A."/>
            <person name="Lipzen A."/>
            <person name="He G."/>
            <person name="Yan M."/>
            <person name="Ng V."/>
            <person name="Cullen D."/>
            <person name="Martin F."/>
            <person name="Rosso M.-N."/>
            <person name="Henrissat B."/>
            <person name="Hibbett D."/>
            <person name="Martinez A.T."/>
            <person name="Grigoriev I.V."/>
        </authorList>
    </citation>
    <scope>NUCLEOTIDE SEQUENCE</scope>
    <source>
        <strain evidence="2">ATCC 90797</strain>
    </source>
</reference>
<organism evidence="2 3">
    <name type="scientific">Pleurotus eryngii</name>
    <name type="common">Boletus of the steppes</name>
    <dbReference type="NCBI Taxonomy" id="5323"/>
    <lineage>
        <taxon>Eukaryota</taxon>
        <taxon>Fungi</taxon>
        <taxon>Dikarya</taxon>
        <taxon>Basidiomycota</taxon>
        <taxon>Agaricomycotina</taxon>
        <taxon>Agaricomycetes</taxon>
        <taxon>Agaricomycetidae</taxon>
        <taxon>Agaricales</taxon>
        <taxon>Pleurotineae</taxon>
        <taxon>Pleurotaceae</taxon>
        <taxon>Pleurotus</taxon>
    </lineage>
</organism>
<dbReference type="Proteomes" id="UP000807025">
    <property type="component" value="Unassembled WGS sequence"/>
</dbReference>
<sequence length="107" mass="11430">MNRSPGSPSRLSGCRHLHPSTSIASQPHSSPLRANIDAGTTSAAQLYRFCGDNDITEPLPFPPIPILASNAIPDVARSIEDITHANRLALQAEMTQRKGTEIVSLSS</sequence>
<name>A0A9P6DA77_PLEER</name>
<evidence type="ECO:0000256" key="1">
    <source>
        <dbReference type="SAM" id="MobiDB-lite"/>
    </source>
</evidence>
<proteinExistence type="predicted"/>
<evidence type="ECO:0000313" key="2">
    <source>
        <dbReference type="EMBL" id="KAF9497167.1"/>
    </source>
</evidence>
<keyword evidence="3" id="KW-1185">Reference proteome</keyword>
<dbReference type="EMBL" id="MU154546">
    <property type="protein sequence ID" value="KAF9497167.1"/>
    <property type="molecule type" value="Genomic_DNA"/>
</dbReference>
<dbReference type="AlphaFoldDB" id="A0A9P6DA77"/>
<evidence type="ECO:0000313" key="3">
    <source>
        <dbReference type="Proteomes" id="UP000807025"/>
    </source>
</evidence>